<dbReference type="CDD" id="cd02227">
    <property type="entry name" value="cupin_TM1112-like"/>
    <property type="match status" value="1"/>
</dbReference>
<dbReference type="Pfam" id="PF05899">
    <property type="entry name" value="Cupin_3"/>
    <property type="match status" value="1"/>
</dbReference>
<name>A0A923LBG1_9FIRM</name>
<sequence>MKPVLVRKPTAEEEALLKAQPTWEHEPEKWRDTYDEREETCLVIEGKAYVETLDGEKYYFGVGDLVTFQPGLECWWCVEEKIKKHYIFNLGYMKQE</sequence>
<dbReference type="InterPro" id="IPR011051">
    <property type="entry name" value="RmlC_Cupin_sf"/>
</dbReference>
<dbReference type="RefSeq" id="WP_186871629.1">
    <property type="nucleotide sequence ID" value="NZ_JACOOR010000003.1"/>
</dbReference>
<dbReference type="InterPro" id="IPR008579">
    <property type="entry name" value="UGlyAH_Cupin_dom"/>
</dbReference>
<dbReference type="EMBL" id="JACOOR010000003">
    <property type="protein sequence ID" value="MBC5659218.1"/>
    <property type="molecule type" value="Genomic_DNA"/>
</dbReference>
<dbReference type="PANTHER" id="PTHR40943">
    <property type="entry name" value="CYTOPLASMIC PROTEIN-RELATED"/>
    <property type="match status" value="1"/>
</dbReference>
<organism evidence="2 3">
    <name type="scientific">Anaerosacchariphilus hominis</name>
    <dbReference type="NCBI Taxonomy" id="2763017"/>
    <lineage>
        <taxon>Bacteria</taxon>
        <taxon>Bacillati</taxon>
        <taxon>Bacillota</taxon>
        <taxon>Clostridia</taxon>
        <taxon>Lachnospirales</taxon>
        <taxon>Lachnospiraceae</taxon>
        <taxon>Anaerosacchariphilus</taxon>
    </lineage>
</organism>
<evidence type="ECO:0000259" key="1">
    <source>
        <dbReference type="Pfam" id="PF05899"/>
    </source>
</evidence>
<dbReference type="InterPro" id="IPR014710">
    <property type="entry name" value="RmlC-like_jellyroll"/>
</dbReference>
<evidence type="ECO:0000313" key="3">
    <source>
        <dbReference type="Proteomes" id="UP000649345"/>
    </source>
</evidence>
<protein>
    <submittedName>
        <fullName evidence="2">Cupin domain-containing protein</fullName>
    </submittedName>
</protein>
<dbReference type="PANTHER" id="PTHR40943:SF1">
    <property type="entry name" value="CYTOPLASMIC PROTEIN"/>
    <property type="match status" value="1"/>
</dbReference>
<dbReference type="Proteomes" id="UP000649345">
    <property type="component" value="Unassembled WGS sequence"/>
</dbReference>
<gene>
    <name evidence="2" type="ORF">H8S44_05465</name>
</gene>
<dbReference type="AlphaFoldDB" id="A0A923LBG1"/>
<comment type="caution">
    <text evidence="2">The sequence shown here is derived from an EMBL/GenBank/DDBJ whole genome shotgun (WGS) entry which is preliminary data.</text>
</comment>
<feature type="domain" description="(S)-ureidoglycine aminohydrolase cupin" evidence="1">
    <location>
        <begin position="18"/>
        <end position="86"/>
    </location>
</feature>
<accession>A0A923LBG1</accession>
<dbReference type="Gene3D" id="2.60.120.10">
    <property type="entry name" value="Jelly Rolls"/>
    <property type="match status" value="1"/>
</dbReference>
<keyword evidence="3" id="KW-1185">Reference proteome</keyword>
<proteinExistence type="predicted"/>
<evidence type="ECO:0000313" key="2">
    <source>
        <dbReference type="EMBL" id="MBC5659218.1"/>
    </source>
</evidence>
<dbReference type="SUPFAM" id="SSF51182">
    <property type="entry name" value="RmlC-like cupins"/>
    <property type="match status" value="1"/>
</dbReference>
<reference evidence="2" key="1">
    <citation type="submission" date="2020-08" db="EMBL/GenBank/DDBJ databases">
        <title>Genome public.</title>
        <authorList>
            <person name="Liu C."/>
            <person name="Sun Q."/>
        </authorList>
    </citation>
    <scope>NUCLEOTIDE SEQUENCE</scope>
    <source>
        <strain evidence="2">NSJ-68</strain>
    </source>
</reference>